<dbReference type="Proteomes" id="UP000499080">
    <property type="component" value="Unassembled WGS sequence"/>
</dbReference>
<evidence type="ECO:0000313" key="2">
    <source>
        <dbReference type="Proteomes" id="UP000499080"/>
    </source>
</evidence>
<gene>
    <name evidence="1" type="ORF">AVEN_41795_1</name>
</gene>
<comment type="caution">
    <text evidence="1">The sequence shown here is derived from an EMBL/GenBank/DDBJ whole genome shotgun (WGS) entry which is preliminary data.</text>
</comment>
<evidence type="ECO:0000313" key="1">
    <source>
        <dbReference type="EMBL" id="GBL77380.1"/>
    </source>
</evidence>
<name>A0A4Y2ACG3_ARAVE</name>
<protein>
    <submittedName>
        <fullName evidence="1">Uncharacterized protein</fullName>
    </submittedName>
</protein>
<proteinExistence type="predicted"/>
<reference evidence="1 2" key="1">
    <citation type="journal article" date="2019" name="Sci. Rep.">
        <title>Orb-weaving spider Araneus ventricosus genome elucidates the spidroin gene catalogue.</title>
        <authorList>
            <person name="Kono N."/>
            <person name="Nakamura H."/>
            <person name="Ohtoshi R."/>
            <person name="Moran D.A.P."/>
            <person name="Shinohara A."/>
            <person name="Yoshida Y."/>
            <person name="Fujiwara M."/>
            <person name="Mori M."/>
            <person name="Tomita M."/>
            <person name="Arakawa K."/>
        </authorList>
    </citation>
    <scope>NUCLEOTIDE SEQUENCE [LARGE SCALE GENOMIC DNA]</scope>
</reference>
<dbReference type="OrthoDB" id="9909311at2759"/>
<organism evidence="1 2">
    <name type="scientific">Araneus ventricosus</name>
    <name type="common">Orbweaver spider</name>
    <name type="synonym">Epeira ventricosa</name>
    <dbReference type="NCBI Taxonomy" id="182803"/>
    <lineage>
        <taxon>Eukaryota</taxon>
        <taxon>Metazoa</taxon>
        <taxon>Ecdysozoa</taxon>
        <taxon>Arthropoda</taxon>
        <taxon>Chelicerata</taxon>
        <taxon>Arachnida</taxon>
        <taxon>Araneae</taxon>
        <taxon>Araneomorphae</taxon>
        <taxon>Entelegynae</taxon>
        <taxon>Araneoidea</taxon>
        <taxon>Araneidae</taxon>
        <taxon>Araneus</taxon>
    </lineage>
</organism>
<dbReference type="AlphaFoldDB" id="A0A4Y2ACG3"/>
<dbReference type="EMBL" id="BGPR01000012">
    <property type="protein sequence ID" value="GBL77380.1"/>
    <property type="molecule type" value="Genomic_DNA"/>
</dbReference>
<keyword evidence="2" id="KW-1185">Reference proteome</keyword>
<sequence length="83" mass="9482">MVNPSTCNITLALSVTPMYRHGQSMTYVKCDKDELIEDKLLGANLNDDEVIPPFFRDAMDNIEKFELVAFVKSIVKKNLKNFI</sequence>
<accession>A0A4Y2ACG3</accession>